<dbReference type="Pfam" id="PF00001">
    <property type="entry name" value="7tm_1"/>
    <property type="match status" value="2"/>
</dbReference>
<feature type="transmembrane region" description="Helical" evidence="9">
    <location>
        <begin position="43"/>
        <end position="66"/>
    </location>
</feature>
<feature type="domain" description="G-protein coupled receptors family 1 profile" evidence="10">
    <location>
        <begin position="156"/>
        <end position="415"/>
    </location>
</feature>
<dbReference type="InterPro" id="IPR000276">
    <property type="entry name" value="GPCR_Rhodpsn"/>
</dbReference>
<evidence type="ECO:0000313" key="12">
    <source>
        <dbReference type="Proteomes" id="UP000275408"/>
    </source>
</evidence>
<feature type="transmembrane region" description="Helical" evidence="9">
    <location>
        <begin position="307"/>
        <end position="331"/>
    </location>
</feature>
<dbReference type="FunFam" id="1.20.1070.10:FF:000291">
    <property type="entry name" value="Predicted protein"/>
    <property type="match status" value="1"/>
</dbReference>
<dbReference type="PROSITE" id="PS50262">
    <property type="entry name" value="G_PROTEIN_RECEP_F1_2"/>
    <property type="match status" value="2"/>
</dbReference>
<dbReference type="STRING" id="46731.A0A3M6UW12"/>
<evidence type="ECO:0000259" key="10">
    <source>
        <dbReference type="PROSITE" id="PS50262"/>
    </source>
</evidence>
<feature type="domain" description="G-protein coupled receptors family 1 profile" evidence="10">
    <location>
        <begin position="1"/>
        <end position="98"/>
    </location>
</feature>
<sequence length="460" mass="52542">MASITIVVYTVICRKLWLRKIPGNVTTTNLAAAQKSKRKVVRLLVVIVLVFAICWFSSYINQYIWFVRPELSNSLPAEVQLCFLWLGHANSAINPCLYILLNSKFREELVTTTTCCPQTKVLPDQNSVTTKLLYPTGLKIGMTLAYAVIFVFALLGNSFGLFVVLKKSSPVGRITSLFIANMAAADLLLTCTVMPYQVAYFYRGGTWFGGAFGTATCKLFSYVVTVSIAATVLTMLVISIDRFHAIFYPLKRRLFRKPKILSTIVWLLSLILMIPYPLYSVVELNTGQNAYKCSQVSSKTDQDVIKIFHVCLFTTLYALPLFFLVLLHLLICRKLWLRKIPGNVSRDSRTAADRSKRKIARLLIIIVVLFALCWFPTYVNHYFWFIRQESKLPIGFEFFFLWLAHANSAINPCLYIMFNDHLRSTLISTLKSCFCRRCPCFKQAYRPIVRLYQAKKTTVV</sequence>
<proteinExistence type="inferred from homology"/>
<comment type="similarity">
    <text evidence="8">Belongs to the G-protein coupled receptor 1 family.</text>
</comment>
<keyword evidence="2 8" id="KW-0812">Transmembrane</keyword>
<feature type="transmembrane region" description="Helical" evidence="9">
    <location>
        <begin position="219"/>
        <end position="240"/>
    </location>
</feature>
<dbReference type="InterPro" id="IPR017452">
    <property type="entry name" value="GPCR_Rhodpsn_7TM"/>
</dbReference>
<dbReference type="GO" id="GO:0004930">
    <property type="term" value="F:G protein-coupled receptor activity"/>
    <property type="evidence" value="ECO:0007669"/>
    <property type="project" value="UniProtKB-KW"/>
</dbReference>
<dbReference type="Gene3D" id="1.20.1070.10">
    <property type="entry name" value="Rhodopsin 7-helix transmembrane proteins"/>
    <property type="match status" value="2"/>
</dbReference>
<evidence type="ECO:0000256" key="1">
    <source>
        <dbReference type="ARBA" id="ARBA00004141"/>
    </source>
</evidence>
<evidence type="ECO:0000256" key="3">
    <source>
        <dbReference type="ARBA" id="ARBA00022989"/>
    </source>
</evidence>
<evidence type="ECO:0000256" key="4">
    <source>
        <dbReference type="ARBA" id="ARBA00023040"/>
    </source>
</evidence>
<feature type="transmembrane region" description="Helical" evidence="9">
    <location>
        <begin position="359"/>
        <end position="379"/>
    </location>
</feature>
<dbReference type="PRINTS" id="PR00237">
    <property type="entry name" value="GPCRRHODOPSN"/>
</dbReference>
<keyword evidence="12" id="KW-1185">Reference proteome</keyword>
<organism evidence="11 12">
    <name type="scientific">Pocillopora damicornis</name>
    <name type="common">Cauliflower coral</name>
    <name type="synonym">Millepora damicornis</name>
    <dbReference type="NCBI Taxonomy" id="46731"/>
    <lineage>
        <taxon>Eukaryota</taxon>
        <taxon>Metazoa</taxon>
        <taxon>Cnidaria</taxon>
        <taxon>Anthozoa</taxon>
        <taxon>Hexacorallia</taxon>
        <taxon>Scleractinia</taxon>
        <taxon>Astrocoeniina</taxon>
        <taxon>Pocilloporidae</taxon>
        <taxon>Pocillopora</taxon>
    </lineage>
</organism>
<comment type="subcellular location">
    <subcellularLocation>
        <location evidence="1">Membrane</location>
        <topology evidence="1">Multi-pass membrane protein</topology>
    </subcellularLocation>
</comment>
<dbReference type="EMBL" id="RCHS01000611">
    <property type="protein sequence ID" value="RMX57810.1"/>
    <property type="molecule type" value="Genomic_DNA"/>
</dbReference>
<dbReference type="Proteomes" id="UP000275408">
    <property type="component" value="Unassembled WGS sequence"/>
</dbReference>
<dbReference type="AlphaFoldDB" id="A0A3M6UW12"/>
<keyword evidence="7 8" id="KW-0807">Transducer</keyword>
<reference evidence="11 12" key="1">
    <citation type="journal article" date="2018" name="Sci. Rep.">
        <title>Comparative analysis of the Pocillopora damicornis genome highlights role of immune system in coral evolution.</title>
        <authorList>
            <person name="Cunning R."/>
            <person name="Bay R.A."/>
            <person name="Gillette P."/>
            <person name="Baker A.C."/>
            <person name="Traylor-Knowles N."/>
        </authorList>
    </citation>
    <scope>NUCLEOTIDE SEQUENCE [LARGE SCALE GENOMIC DNA]</scope>
    <source>
        <strain evidence="11">RSMAS</strain>
        <tissue evidence="11">Whole animal</tissue>
    </source>
</reference>
<dbReference type="PROSITE" id="PS00237">
    <property type="entry name" value="G_PROTEIN_RECEP_F1_1"/>
    <property type="match status" value="1"/>
</dbReference>
<keyword evidence="4 8" id="KW-0297">G-protein coupled receptor</keyword>
<evidence type="ECO:0000256" key="6">
    <source>
        <dbReference type="ARBA" id="ARBA00023170"/>
    </source>
</evidence>
<keyword evidence="3 9" id="KW-1133">Transmembrane helix</keyword>
<accession>A0A3M6UW12</accession>
<dbReference type="PANTHER" id="PTHR45695">
    <property type="entry name" value="LEUCOKININ RECEPTOR-RELATED"/>
    <property type="match status" value="1"/>
</dbReference>
<gene>
    <name evidence="11" type="ORF">pdam_00006768</name>
</gene>
<protein>
    <recommendedName>
        <fullName evidence="10">G-protein coupled receptors family 1 profile domain-containing protein</fullName>
    </recommendedName>
</protein>
<feature type="transmembrane region" description="Helical" evidence="9">
    <location>
        <begin position="399"/>
        <end position="418"/>
    </location>
</feature>
<evidence type="ECO:0000256" key="9">
    <source>
        <dbReference type="SAM" id="Phobius"/>
    </source>
</evidence>
<dbReference type="PANTHER" id="PTHR45695:SF9">
    <property type="entry name" value="LEUCOKININ RECEPTOR"/>
    <property type="match status" value="1"/>
</dbReference>
<evidence type="ECO:0000256" key="5">
    <source>
        <dbReference type="ARBA" id="ARBA00023136"/>
    </source>
</evidence>
<evidence type="ECO:0000256" key="2">
    <source>
        <dbReference type="ARBA" id="ARBA00022692"/>
    </source>
</evidence>
<dbReference type="OrthoDB" id="5975505at2759"/>
<dbReference type="SMART" id="SM01381">
    <property type="entry name" value="7TM_GPCR_Srsx"/>
    <property type="match status" value="1"/>
</dbReference>
<evidence type="ECO:0000256" key="8">
    <source>
        <dbReference type="RuleBase" id="RU000688"/>
    </source>
</evidence>
<feature type="transmembrane region" description="Helical" evidence="9">
    <location>
        <begin position="260"/>
        <end position="279"/>
    </location>
</feature>
<feature type="transmembrane region" description="Helical" evidence="9">
    <location>
        <begin position="177"/>
        <end position="199"/>
    </location>
</feature>
<evidence type="ECO:0000256" key="7">
    <source>
        <dbReference type="ARBA" id="ARBA00023224"/>
    </source>
</evidence>
<keyword evidence="6 8" id="KW-0675">Receptor</keyword>
<dbReference type="GO" id="GO:0005886">
    <property type="term" value="C:plasma membrane"/>
    <property type="evidence" value="ECO:0007669"/>
    <property type="project" value="TreeGrafter"/>
</dbReference>
<name>A0A3M6UW12_POCDA</name>
<dbReference type="SUPFAM" id="SSF81321">
    <property type="entry name" value="Family A G protein-coupled receptor-like"/>
    <property type="match status" value="2"/>
</dbReference>
<evidence type="ECO:0000313" key="11">
    <source>
        <dbReference type="EMBL" id="RMX57810.1"/>
    </source>
</evidence>
<comment type="caution">
    <text evidence="11">The sequence shown here is derived from an EMBL/GenBank/DDBJ whole genome shotgun (WGS) entry which is preliminary data.</text>
</comment>
<feature type="transmembrane region" description="Helical" evidence="9">
    <location>
        <begin position="144"/>
        <end position="165"/>
    </location>
</feature>
<keyword evidence="5 9" id="KW-0472">Membrane</keyword>